<gene>
    <name evidence="1" type="ORF">Goshw_027806</name>
</gene>
<name>A0A7J9LZ34_GOSSC</name>
<sequence>MYRLRQFILVTQWLAHCKFAYKGDNYKKKSRKHLANRRTPTSDLV</sequence>
<protein>
    <submittedName>
        <fullName evidence="1">Uncharacterized protein</fullName>
    </submittedName>
</protein>
<dbReference type="Proteomes" id="UP000593576">
    <property type="component" value="Unassembled WGS sequence"/>
</dbReference>
<proteinExistence type="predicted"/>
<evidence type="ECO:0000313" key="2">
    <source>
        <dbReference type="Proteomes" id="UP000593576"/>
    </source>
</evidence>
<comment type="caution">
    <text evidence="1">The sequence shown here is derived from an EMBL/GenBank/DDBJ whole genome shotgun (WGS) entry which is preliminary data.</text>
</comment>
<dbReference type="AlphaFoldDB" id="A0A7J9LZ34"/>
<organism evidence="1 2">
    <name type="scientific">Gossypium schwendimanii</name>
    <name type="common">Cotton</name>
    <dbReference type="NCBI Taxonomy" id="34291"/>
    <lineage>
        <taxon>Eukaryota</taxon>
        <taxon>Viridiplantae</taxon>
        <taxon>Streptophyta</taxon>
        <taxon>Embryophyta</taxon>
        <taxon>Tracheophyta</taxon>
        <taxon>Spermatophyta</taxon>
        <taxon>Magnoliopsida</taxon>
        <taxon>eudicotyledons</taxon>
        <taxon>Gunneridae</taxon>
        <taxon>Pentapetalae</taxon>
        <taxon>rosids</taxon>
        <taxon>malvids</taxon>
        <taxon>Malvales</taxon>
        <taxon>Malvaceae</taxon>
        <taxon>Malvoideae</taxon>
        <taxon>Gossypium</taxon>
    </lineage>
</organism>
<evidence type="ECO:0000313" key="1">
    <source>
        <dbReference type="EMBL" id="MBA0863948.1"/>
    </source>
</evidence>
<accession>A0A7J9LZ34</accession>
<dbReference type="EMBL" id="JABFAF010000008">
    <property type="protein sequence ID" value="MBA0863948.1"/>
    <property type="molecule type" value="Genomic_DNA"/>
</dbReference>
<reference evidence="1 2" key="1">
    <citation type="journal article" date="2019" name="Genome Biol. Evol.">
        <title>Insights into the evolution of the New World diploid cottons (Gossypium, subgenus Houzingenia) based on genome sequencing.</title>
        <authorList>
            <person name="Grover C.E."/>
            <person name="Arick M.A. 2nd"/>
            <person name="Thrash A."/>
            <person name="Conover J.L."/>
            <person name="Sanders W.S."/>
            <person name="Peterson D.G."/>
            <person name="Frelichowski J.E."/>
            <person name="Scheffler J.A."/>
            <person name="Scheffler B.E."/>
            <person name="Wendel J.F."/>
        </authorList>
    </citation>
    <scope>NUCLEOTIDE SEQUENCE [LARGE SCALE GENOMIC DNA]</scope>
    <source>
        <strain evidence="1">1</strain>
        <tissue evidence="1">Leaf</tissue>
    </source>
</reference>
<keyword evidence="2" id="KW-1185">Reference proteome</keyword>